<protein>
    <submittedName>
        <fullName evidence="2">Uncharacterized protein</fullName>
    </submittedName>
</protein>
<dbReference type="Proteomes" id="UP000031666">
    <property type="component" value="Unassembled WGS sequence"/>
</dbReference>
<keyword evidence="1" id="KW-0472">Membrane</keyword>
<evidence type="ECO:0000256" key="1">
    <source>
        <dbReference type="SAM" id="Phobius"/>
    </source>
</evidence>
<keyword evidence="1" id="KW-0812">Transmembrane</keyword>
<feature type="transmembrane region" description="Helical" evidence="1">
    <location>
        <begin position="6"/>
        <end position="26"/>
    </location>
</feature>
<evidence type="ECO:0000313" key="2">
    <source>
        <dbReference type="EMBL" id="GAM77134.1"/>
    </source>
</evidence>
<organism evidence="2 3">
    <name type="scientific">Vibrio ishigakensis</name>
    <dbReference type="NCBI Taxonomy" id="1481914"/>
    <lineage>
        <taxon>Bacteria</taxon>
        <taxon>Pseudomonadati</taxon>
        <taxon>Pseudomonadota</taxon>
        <taxon>Gammaproteobacteria</taxon>
        <taxon>Vibrionales</taxon>
        <taxon>Vibrionaceae</taxon>
        <taxon>Vibrio</taxon>
    </lineage>
</organism>
<evidence type="ECO:0000313" key="3">
    <source>
        <dbReference type="Proteomes" id="UP000031666"/>
    </source>
</evidence>
<dbReference type="AlphaFoldDB" id="A0A0B8QSB5"/>
<accession>A0A0B8QSB5</accession>
<sequence>MVGVRLAFPYQLCIGTFVSLGVCLMGKKQTQEQSKLQEA</sequence>
<keyword evidence="1" id="KW-1133">Transmembrane helix</keyword>
<dbReference type="EMBL" id="BBSC01000007">
    <property type="protein sequence ID" value="GAM77134.1"/>
    <property type="molecule type" value="Genomic_DNA"/>
</dbReference>
<comment type="caution">
    <text evidence="2">The sequence shown here is derived from an EMBL/GenBank/DDBJ whole genome shotgun (WGS) entry which is preliminary data.</text>
</comment>
<gene>
    <name evidence="2" type="ORF">JCM19241_6030</name>
</gene>
<name>A0A0B8QSB5_9VIBR</name>
<reference evidence="2 3" key="1">
    <citation type="submission" date="2015-01" db="EMBL/GenBank/DDBJ databases">
        <title>Vibrio sp. C94 JCM 19241 whole genome shotgun sequence.</title>
        <authorList>
            <person name="Sawabe T."/>
            <person name="Meirelles P."/>
            <person name="Feng G."/>
            <person name="Sayaka M."/>
            <person name="Hattori M."/>
            <person name="Ohkuma M."/>
        </authorList>
    </citation>
    <scope>NUCLEOTIDE SEQUENCE [LARGE SCALE GENOMIC DNA]</scope>
    <source>
        <strain evidence="3">JCM 19241</strain>
    </source>
</reference>
<reference evidence="2 3" key="2">
    <citation type="submission" date="2015-01" db="EMBL/GenBank/DDBJ databases">
        <authorList>
            <consortium name="NBRP consortium"/>
            <person name="Sawabe T."/>
            <person name="Meirelles P."/>
            <person name="Feng G."/>
            <person name="Sayaka M."/>
            <person name="Hattori M."/>
            <person name="Ohkuma M."/>
        </authorList>
    </citation>
    <scope>NUCLEOTIDE SEQUENCE [LARGE SCALE GENOMIC DNA]</scope>
    <source>
        <strain evidence="3">JCM 19241</strain>
    </source>
</reference>
<proteinExistence type="predicted"/>